<dbReference type="AlphaFoldDB" id="A0A3M7QRT5"/>
<name>A0A3M7QRT5_BRAPC</name>
<gene>
    <name evidence="1" type="ORF">BpHYR1_024395</name>
</gene>
<dbReference type="EMBL" id="REGN01005258">
    <property type="protein sequence ID" value="RNA14106.1"/>
    <property type="molecule type" value="Genomic_DNA"/>
</dbReference>
<reference evidence="1 2" key="1">
    <citation type="journal article" date="2018" name="Sci. Rep.">
        <title>Genomic signatures of local adaptation to the degree of environmental predictability in rotifers.</title>
        <authorList>
            <person name="Franch-Gras L."/>
            <person name="Hahn C."/>
            <person name="Garcia-Roger E.M."/>
            <person name="Carmona M.J."/>
            <person name="Serra M."/>
            <person name="Gomez A."/>
        </authorList>
    </citation>
    <scope>NUCLEOTIDE SEQUENCE [LARGE SCALE GENOMIC DNA]</scope>
    <source>
        <strain evidence="1">HYR1</strain>
    </source>
</reference>
<dbReference type="Proteomes" id="UP000276133">
    <property type="component" value="Unassembled WGS sequence"/>
</dbReference>
<comment type="caution">
    <text evidence="1">The sequence shown here is derived from an EMBL/GenBank/DDBJ whole genome shotgun (WGS) entry which is preliminary data.</text>
</comment>
<evidence type="ECO:0000313" key="2">
    <source>
        <dbReference type="Proteomes" id="UP000276133"/>
    </source>
</evidence>
<organism evidence="1 2">
    <name type="scientific">Brachionus plicatilis</name>
    <name type="common">Marine rotifer</name>
    <name type="synonym">Brachionus muelleri</name>
    <dbReference type="NCBI Taxonomy" id="10195"/>
    <lineage>
        <taxon>Eukaryota</taxon>
        <taxon>Metazoa</taxon>
        <taxon>Spiralia</taxon>
        <taxon>Gnathifera</taxon>
        <taxon>Rotifera</taxon>
        <taxon>Eurotatoria</taxon>
        <taxon>Monogononta</taxon>
        <taxon>Pseudotrocha</taxon>
        <taxon>Ploima</taxon>
        <taxon>Brachionidae</taxon>
        <taxon>Brachionus</taxon>
    </lineage>
</organism>
<proteinExistence type="predicted"/>
<accession>A0A3M7QRT5</accession>
<protein>
    <submittedName>
        <fullName evidence="1">Uncharacterized protein</fullName>
    </submittedName>
</protein>
<keyword evidence="2" id="KW-1185">Reference proteome</keyword>
<evidence type="ECO:0000313" key="1">
    <source>
        <dbReference type="EMBL" id="RNA14106.1"/>
    </source>
</evidence>
<sequence>MVIKTDFNPKIFFNLIVKFYIICEKIPNRNISKPSILLEIICLVNNTCEYRRKRIFIISLLGIK</sequence>